<accession>A0A5E4D2Y4</accession>
<protein>
    <submittedName>
        <fullName evidence="2">Uncharacterized protein</fullName>
    </submittedName>
</protein>
<keyword evidence="3" id="KW-1185">Reference proteome</keyword>
<evidence type="ECO:0000256" key="1">
    <source>
        <dbReference type="SAM" id="MobiDB-lite"/>
    </source>
</evidence>
<dbReference type="Proteomes" id="UP000335636">
    <property type="component" value="Unassembled WGS sequence"/>
</dbReference>
<feature type="region of interest" description="Disordered" evidence="1">
    <location>
        <begin position="57"/>
        <end position="79"/>
    </location>
</feature>
<organism evidence="2 3">
    <name type="scientific">Marmota monax</name>
    <name type="common">Woodchuck</name>
    <dbReference type="NCBI Taxonomy" id="9995"/>
    <lineage>
        <taxon>Eukaryota</taxon>
        <taxon>Metazoa</taxon>
        <taxon>Chordata</taxon>
        <taxon>Craniata</taxon>
        <taxon>Vertebrata</taxon>
        <taxon>Euteleostomi</taxon>
        <taxon>Mammalia</taxon>
        <taxon>Eutheria</taxon>
        <taxon>Euarchontoglires</taxon>
        <taxon>Glires</taxon>
        <taxon>Rodentia</taxon>
        <taxon>Sciuromorpha</taxon>
        <taxon>Sciuridae</taxon>
        <taxon>Xerinae</taxon>
        <taxon>Marmotini</taxon>
        <taxon>Marmota</taxon>
    </lineage>
</organism>
<sequence>MNEGVLISIKDPPEPEDDLQRPLCEWKRPPAKKLTNSDPQIPRQLATERDLHILEKMSCTESSPIPGTVWIPRSPDASQ</sequence>
<dbReference type="AlphaFoldDB" id="A0A5E4D2Y4"/>
<comment type="caution">
    <text evidence="2">The sequence shown here is derived from an EMBL/GenBank/DDBJ whole genome shotgun (WGS) entry which is preliminary data.</text>
</comment>
<evidence type="ECO:0000313" key="3">
    <source>
        <dbReference type="Proteomes" id="UP000335636"/>
    </source>
</evidence>
<proteinExistence type="predicted"/>
<name>A0A5E4D2Y4_MARMO</name>
<gene>
    <name evidence="2" type="ORF">MONAX_5E004838</name>
</gene>
<reference evidence="2" key="1">
    <citation type="submission" date="2019-04" db="EMBL/GenBank/DDBJ databases">
        <authorList>
            <person name="Alioto T."/>
            <person name="Alioto T."/>
        </authorList>
    </citation>
    <scope>NUCLEOTIDE SEQUENCE [LARGE SCALE GENOMIC DNA]</scope>
</reference>
<feature type="region of interest" description="Disordered" evidence="1">
    <location>
        <begin position="1"/>
        <end position="21"/>
    </location>
</feature>
<evidence type="ECO:0000313" key="2">
    <source>
        <dbReference type="EMBL" id="VTJ88537.1"/>
    </source>
</evidence>
<dbReference type="EMBL" id="CABDUW010003003">
    <property type="protein sequence ID" value="VTJ88537.1"/>
    <property type="molecule type" value="Genomic_DNA"/>
</dbReference>